<feature type="domain" description="THUMP" evidence="8">
    <location>
        <begin position="55"/>
        <end position="166"/>
    </location>
</feature>
<dbReference type="GO" id="GO:0052915">
    <property type="term" value="F:23S rRNA (guanine(2445)-N(2))-methyltransferase activity"/>
    <property type="evidence" value="ECO:0007669"/>
    <property type="project" value="UniProtKB-UniRule"/>
</dbReference>
<dbReference type="NCBIfam" id="NF008748">
    <property type="entry name" value="PRK11783.1"/>
    <property type="match status" value="1"/>
</dbReference>
<name>A0A520MFH4_9GAMM</name>
<comment type="caution">
    <text evidence="9">The sequence shown here is derived from an EMBL/GenBank/DDBJ whole genome shotgun (WGS) entry which is preliminary data.</text>
</comment>
<keyword evidence="4 6" id="KW-0808">Transferase</keyword>
<evidence type="ECO:0000313" key="10">
    <source>
        <dbReference type="Proteomes" id="UP000315889"/>
    </source>
</evidence>
<dbReference type="HAMAP" id="MF_01858">
    <property type="entry name" value="23SrRNA_methyltr_KL"/>
    <property type="match status" value="1"/>
</dbReference>
<dbReference type="InterPro" id="IPR054170">
    <property type="entry name" value="RlmL_1st"/>
</dbReference>
<evidence type="ECO:0000256" key="4">
    <source>
        <dbReference type="ARBA" id="ARBA00022679"/>
    </source>
</evidence>
<dbReference type="Proteomes" id="UP000315889">
    <property type="component" value="Unassembled WGS sequence"/>
</dbReference>
<dbReference type="GO" id="GO:0003723">
    <property type="term" value="F:RNA binding"/>
    <property type="evidence" value="ECO:0007669"/>
    <property type="project" value="UniProtKB-UniRule"/>
</dbReference>
<dbReference type="Gene3D" id="3.30.2130.30">
    <property type="match status" value="1"/>
</dbReference>
<dbReference type="InterPro" id="IPR000241">
    <property type="entry name" value="RlmKL-like_Mtase"/>
</dbReference>
<dbReference type="Gene3D" id="3.30.750.80">
    <property type="entry name" value="RNA methyltransferase domain (HRMD) like"/>
    <property type="match status" value="1"/>
</dbReference>
<keyword evidence="1 6" id="KW-0963">Cytoplasm</keyword>
<dbReference type="GO" id="GO:0070043">
    <property type="term" value="F:rRNA (guanine-N7-)-methyltransferase activity"/>
    <property type="evidence" value="ECO:0007669"/>
    <property type="project" value="UniProtKB-UniRule"/>
</dbReference>
<evidence type="ECO:0000256" key="3">
    <source>
        <dbReference type="ARBA" id="ARBA00022603"/>
    </source>
</evidence>
<dbReference type="PROSITE" id="PS51165">
    <property type="entry name" value="THUMP"/>
    <property type="match status" value="1"/>
</dbReference>
<dbReference type="Pfam" id="PF02926">
    <property type="entry name" value="THUMP"/>
    <property type="match status" value="1"/>
</dbReference>
<sequence length="736" mass="83332">MKKGNEVTQVSLQNDWLATCPKGLELLLSEELIAMGAEGVKETVAAVYFHGSLELAYRACLWSRLANRILMPLHSFMLKESDDLYRECNDIPWEQHFSSVESIAIDFIGTSRLVDNTMYGSQRVKDAIVDRIRRIEGERPNVDTKNPDIRIQVRQHKGRVSVSLDISGESLHRRGYRTGQGSAPIKENLAVALLIRAGWPAMAAEGGALLDPMCGSGTLIIEGAMMAADIAPGMLRERYGFERWLQHDAELWQTLIDESHQRKAIGLENLELDIRGYDANPRVLEFTTKNIENAGLDDHIRLAHKPIDQFGKPTAERGLLLTNPPYGARLGEVEELIPLYQKLGAVLQKNFHGWRAAVFTGNVDLGRETDLSPTKQYSLFNGTIPCKLLVFEDMTSKSAQIAARLNTPAPAQALTSGAKMVLNRLKKNRRKLESWCKKSDVSCYRLYDADIPEYAVAIDVYDHSIYVQEYVAPSTISEKVARERFGEIKQAVKEFSVNFTGKIYYKERRRQKGDSQYEKLSEGSSDTFTVSEGKAIFEINLSDYLDTGLFLDHRPVRSMIGEMVKGKRFLNLFCYTAAASVQAALAGAASSLSIDMSNTYLDWAQRNYDLNNLRSSKHKLLRADCMKWLESEQEQYDIIFLDPPTFSNSKKMDSVLDIQRDHGDLIRSSMAKLASGGTLIFSNNFRKFKMDELTLRQFNCQNITPQTLDMDFERNPRIHNVWLITRNQQFGRKAKM</sequence>
<dbReference type="Gene3D" id="3.40.50.150">
    <property type="entry name" value="Vaccinia Virus protein VP39"/>
    <property type="match status" value="2"/>
</dbReference>
<accession>A0A520MFH4</accession>
<evidence type="ECO:0000256" key="6">
    <source>
        <dbReference type="HAMAP-Rule" id="MF_01858"/>
    </source>
</evidence>
<dbReference type="InterPro" id="IPR053943">
    <property type="entry name" value="RlmKL-like_Mtase_CS"/>
</dbReference>
<dbReference type="GO" id="GO:0005737">
    <property type="term" value="C:cytoplasm"/>
    <property type="evidence" value="ECO:0007669"/>
    <property type="project" value="UniProtKB-SubCell"/>
</dbReference>
<dbReference type="AlphaFoldDB" id="A0A520MFH4"/>
<dbReference type="Pfam" id="PF01170">
    <property type="entry name" value="UPF0020"/>
    <property type="match status" value="1"/>
</dbReference>
<dbReference type="SMART" id="SM00981">
    <property type="entry name" value="THUMP"/>
    <property type="match status" value="1"/>
</dbReference>
<dbReference type="PIRSF" id="PIRSF037618">
    <property type="entry name" value="RNA_Mtase_bacteria_prd"/>
    <property type="match status" value="1"/>
</dbReference>
<organism evidence="9 10">
    <name type="scientific">SAR92 clade bacterium</name>
    <dbReference type="NCBI Taxonomy" id="2315479"/>
    <lineage>
        <taxon>Bacteria</taxon>
        <taxon>Pseudomonadati</taxon>
        <taxon>Pseudomonadota</taxon>
        <taxon>Gammaproteobacteria</taxon>
        <taxon>Cellvibrionales</taxon>
        <taxon>Porticoccaceae</taxon>
        <taxon>SAR92 clade</taxon>
    </lineage>
</organism>
<evidence type="ECO:0000256" key="5">
    <source>
        <dbReference type="ARBA" id="ARBA00022691"/>
    </source>
</evidence>
<comment type="catalytic activity">
    <reaction evidence="6">
        <text>guanosine(2445) in 23S rRNA + S-adenosyl-L-methionine = N(2)-methylguanosine(2445) in 23S rRNA + S-adenosyl-L-homocysteine + H(+)</text>
        <dbReference type="Rhea" id="RHEA:42740"/>
        <dbReference type="Rhea" id="RHEA-COMP:10215"/>
        <dbReference type="Rhea" id="RHEA-COMP:10216"/>
        <dbReference type="ChEBI" id="CHEBI:15378"/>
        <dbReference type="ChEBI" id="CHEBI:57856"/>
        <dbReference type="ChEBI" id="CHEBI:59789"/>
        <dbReference type="ChEBI" id="CHEBI:74269"/>
        <dbReference type="ChEBI" id="CHEBI:74481"/>
        <dbReference type="EC" id="2.1.1.173"/>
    </reaction>
</comment>
<dbReference type="Pfam" id="PF22020">
    <property type="entry name" value="RlmL_1st"/>
    <property type="match status" value="1"/>
</dbReference>
<evidence type="ECO:0000256" key="1">
    <source>
        <dbReference type="ARBA" id="ARBA00022490"/>
    </source>
</evidence>
<dbReference type="InterPro" id="IPR019614">
    <property type="entry name" value="SAM-dep_methyl-trfase"/>
</dbReference>
<dbReference type="EMBL" id="SHBP01000007">
    <property type="protein sequence ID" value="RZO19921.1"/>
    <property type="molecule type" value="Genomic_DNA"/>
</dbReference>
<dbReference type="InterPro" id="IPR004114">
    <property type="entry name" value="THUMP_dom"/>
</dbReference>
<evidence type="ECO:0000259" key="8">
    <source>
        <dbReference type="PROSITE" id="PS51165"/>
    </source>
</evidence>
<dbReference type="InterPro" id="IPR029063">
    <property type="entry name" value="SAM-dependent_MTases_sf"/>
</dbReference>
<dbReference type="PROSITE" id="PS01261">
    <property type="entry name" value="UPF0020"/>
    <property type="match status" value="1"/>
</dbReference>
<dbReference type="InterPro" id="IPR017244">
    <property type="entry name" value="23SrRNA_methyltr_KL"/>
</dbReference>
<keyword evidence="2 6" id="KW-0698">rRNA processing</keyword>
<protein>
    <recommendedName>
        <fullName evidence="6">Ribosomal RNA large subunit methyltransferase K/L</fullName>
    </recommendedName>
    <domain>
        <recommendedName>
            <fullName evidence="6">23S rRNA m2G2445 methyltransferase</fullName>
            <ecNumber evidence="6">2.1.1.173</ecNumber>
        </recommendedName>
        <alternativeName>
            <fullName evidence="6">rRNA (guanine-N(2)-)-methyltransferase RlmL</fullName>
        </alternativeName>
    </domain>
    <domain>
        <recommendedName>
            <fullName evidence="6">23S rRNA m7G2069 methyltransferase</fullName>
            <ecNumber evidence="6">2.1.1.264</ecNumber>
        </recommendedName>
        <alternativeName>
            <fullName evidence="6">rRNA (guanine-N(7)-)-methyltransferase RlmK</fullName>
        </alternativeName>
    </domain>
</protein>
<evidence type="ECO:0000256" key="7">
    <source>
        <dbReference type="PROSITE-ProRule" id="PRU00529"/>
    </source>
</evidence>
<evidence type="ECO:0000256" key="2">
    <source>
        <dbReference type="ARBA" id="ARBA00022552"/>
    </source>
</evidence>
<keyword evidence="7" id="KW-0694">RNA-binding</keyword>
<keyword evidence="3 6" id="KW-0489">Methyltransferase</keyword>
<reference evidence="9 10" key="1">
    <citation type="submission" date="2019-02" db="EMBL/GenBank/DDBJ databases">
        <title>Prokaryotic population dynamics and viral predation in marine succession experiment using metagenomics: the confinement effect.</title>
        <authorList>
            <person name="Haro-Moreno J.M."/>
            <person name="Rodriguez-Valera F."/>
            <person name="Lopez-Perez M."/>
        </authorList>
    </citation>
    <scope>NUCLEOTIDE SEQUENCE [LARGE SCALE GENOMIC DNA]</scope>
    <source>
        <strain evidence="9">MED-G170</strain>
    </source>
</reference>
<comment type="similarity">
    <text evidence="6">Belongs to the methyltransferase superfamily. RlmKL family.</text>
</comment>
<dbReference type="Pfam" id="PF10672">
    <property type="entry name" value="Methyltrans_SAM"/>
    <property type="match status" value="1"/>
</dbReference>
<comment type="subcellular location">
    <subcellularLocation>
        <location evidence="6">Cytoplasm</location>
    </subcellularLocation>
</comment>
<evidence type="ECO:0000313" key="9">
    <source>
        <dbReference type="EMBL" id="RZO19921.1"/>
    </source>
</evidence>
<dbReference type="CDD" id="cd11715">
    <property type="entry name" value="THUMP_AdoMetMT"/>
    <property type="match status" value="1"/>
</dbReference>
<proteinExistence type="inferred from homology"/>
<keyword evidence="5 6" id="KW-0949">S-adenosyl-L-methionine</keyword>
<dbReference type="PANTHER" id="PTHR47313">
    <property type="entry name" value="RIBOSOMAL RNA LARGE SUBUNIT METHYLTRANSFERASE K/L"/>
    <property type="match status" value="1"/>
</dbReference>
<dbReference type="EC" id="2.1.1.264" evidence="6"/>
<dbReference type="SUPFAM" id="SSF53335">
    <property type="entry name" value="S-adenosyl-L-methionine-dependent methyltransferases"/>
    <property type="match status" value="2"/>
</dbReference>
<dbReference type="PANTHER" id="PTHR47313:SF1">
    <property type="entry name" value="RIBOSOMAL RNA LARGE SUBUNIT METHYLTRANSFERASE K_L"/>
    <property type="match status" value="1"/>
</dbReference>
<dbReference type="EC" id="2.1.1.173" evidence="6"/>
<comment type="function">
    <text evidence="6">Specifically methylates the guanine in position 2445 (m2G2445) and the guanine in position 2069 (m7G2069) of 23S rRNA.</text>
</comment>
<gene>
    <name evidence="6 9" type="primary">rlmL</name>
    <name evidence="9" type="ORF">EVB03_06095</name>
</gene>
<comment type="catalytic activity">
    <reaction evidence="6">
        <text>guanosine(2069) in 23S rRNA + S-adenosyl-L-methionine = N(2)-methylguanosine(2069) in 23S rRNA + S-adenosyl-L-homocysteine + H(+)</text>
        <dbReference type="Rhea" id="RHEA:43772"/>
        <dbReference type="Rhea" id="RHEA-COMP:10688"/>
        <dbReference type="Rhea" id="RHEA-COMP:10689"/>
        <dbReference type="ChEBI" id="CHEBI:15378"/>
        <dbReference type="ChEBI" id="CHEBI:57856"/>
        <dbReference type="ChEBI" id="CHEBI:59789"/>
        <dbReference type="ChEBI" id="CHEBI:74269"/>
        <dbReference type="ChEBI" id="CHEBI:74481"/>
        <dbReference type="EC" id="2.1.1.264"/>
    </reaction>
</comment>